<keyword evidence="1" id="KW-0732">Signal</keyword>
<evidence type="ECO:0000256" key="1">
    <source>
        <dbReference type="SAM" id="SignalP"/>
    </source>
</evidence>
<protein>
    <recommendedName>
        <fullName evidence="4">PAR1 protein</fullName>
    </recommendedName>
</protein>
<sequence>MASAIPKALLFLFIASTLFCSCVLGGITCEQLDSSKCAFAVSSSGLRCVLEKNVRGGGREVEYSCRNSGVAATDVTDWIETDECVKACGLDRNTVGISSDYLANRRFQRRLCSSECYDSCPNVVDLYANVASGEGVSLSKLCEVMTKRREMIETNSSGGSEGDDTESTAAAPSVGRKLIGWYASAPQNGRKLIAFYDAEDEEAAAPV</sequence>
<dbReference type="OrthoDB" id="772928at2759"/>
<dbReference type="STRING" id="906689.A0A2I0WX47"/>
<feature type="signal peptide" evidence="1">
    <location>
        <begin position="1"/>
        <end position="25"/>
    </location>
</feature>
<reference evidence="2 3" key="1">
    <citation type="journal article" date="2016" name="Sci. Rep.">
        <title>The Dendrobium catenatum Lindl. genome sequence provides insights into polysaccharide synthase, floral development and adaptive evolution.</title>
        <authorList>
            <person name="Zhang G.Q."/>
            <person name="Xu Q."/>
            <person name="Bian C."/>
            <person name="Tsai W.C."/>
            <person name="Yeh C.M."/>
            <person name="Liu K.W."/>
            <person name="Yoshida K."/>
            <person name="Zhang L.S."/>
            <person name="Chang S.B."/>
            <person name="Chen F."/>
            <person name="Shi Y."/>
            <person name="Su Y.Y."/>
            <person name="Zhang Y.Q."/>
            <person name="Chen L.J."/>
            <person name="Yin Y."/>
            <person name="Lin M."/>
            <person name="Huang H."/>
            <person name="Deng H."/>
            <person name="Wang Z.W."/>
            <person name="Zhu S.L."/>
            <person name="Zhao X."/>
            <person name="Deng C."/>
            <person name="Niu S.C."/>
            <person name="Huang J."/>
            <person name="Wang M."/>
            <person name="Liu G.H."/>
            <person name="Yang H.J."/>
            <person name="Xiao X.J."/>
            <person name="Hsiao Y.Y."/>
            <person name="Wu W.L."/>
            <person name="Chen Y.Y."/>
            <person name="Mitsuda N."/>
            <person name="Ohme-Takagi M."/>
            <person name="Luo Y.B."/>
            <person name="Van de Peer Y."/>
            <person name="Liu Z.J."/>
        </authorList>
    </citation>
    <scope>NUCLEOTIDE SEQUENCE [LARGE SCALE GENOMIC DNA]</scope>
    <source>
        <tissue evidence="2">The whole plant</tissue>
    </source>
</reference>
<dbReference type="InterPro" id="IPR009489">
    <property type="entry name" value="PAR1"/>
</dbReference>
<reference evidence="2 3" key="2">
    <citation type="journal article" date="2017" name="Nature">
        <title>The Apostasia genome and the evolution of orchids.</title>
        <authorList>
            <person name="Zhang G.Q."/>
            <person name="Liu K.W."/>
            <person name="Li Z."/>
            <person name="Lohaus R."/>
            <person name="Hsiao Y.Y."/>
            <person name="Niu S.C."/>
            <person name="Wang J.Y."/>
            <person name="Lin Y.C."/>
            <person name="Xu Q."/>
            <person name="Chen L.J."/>
            <person name="Yoshida K."/>
            <person name="Fujiwara S."/>
            <person name="Wang Z.W."/>
            <person name="Zhang Y.Q."/>
            <person name="Mitsuda N."/>
            <person name="Wang M."/>
            <person name="Liu G.H."/>
            <person name="Pecoraro L."/>
            <person name="Huang H.X."/>
            <person name="Xiao X.J."/>
            <person name="Lin M."/>
            <person name="Wu X.Y."/>
            <person name="Wu W.L."/>
            <person name="Chen Y.Y."/>
            <person name="Chang S.B."/>
            <person name="Sakamoto S."/>
            <person name="Ohme-Takagi M."/>
            <person name="Yagi M."/>
            <person name="Zeng S.J."/>
            <person name="Shen C.Y."/>
            <person name="Yeh C.M."/>
            <person name="Luo Y.B."/>
            <person name="Tsai W.C."/>
            <person name="Van de Peer Y."/>
            <person name="Liu Z.J."/>
        </authorList>
    </citation>
    <scope>NUCLEOTIDE SEQUENCE [LARGE SCALE GENOMIC DNA]</scope>
    <source>
        <tissue evidence="2">The whole plant</tissue>
    </source>
</reference>
<gene>
    <name evidence="2" type="ORF">MA16_Dca005765</name>
</gene>
<dbReference type="PROSITE" id="PS51257">
    <property type="entry name" value="PROKAR_LIPOPROTEIN"/>
    <property type="match status" value="1"/>
</dbReference>
<dbReference type="Proteomes" id="UP000233837">
    <property type="component" value="Unassembled WGS sequence"/>
</dbReference>
<evidence type="ECO:0000313" key="2">
    <source>
        <dbReference type="EMBL" id="PKU80234.1"/>
    </source>
</evidence>
<dbReference type="PANTHER" id="PTHR33649">
    <property type="entry name" value="PAR1 PROTEIN"/>
    <property type="match status" value="1"/>
</dbReference>
<dbReference type="EMBL" id="KZ502363">
    <property type="protein sequence ID" value="PKU80234.1"/>
    <property type="molecule type" value="Genomic_DNA"/>
</dbReference>
<name>A0A2I0WX47_9ASPA</name>
<organism evidence="2 3">
    <name type="scientific">Dendrobium catenatum</name>
    <dbReference type="NCBI Taxonomy" id="906689"/>
    <lineage>
        <taxon>Eukaryota</taxon>
        <taxon>Viridiplantae</taxon>
        <taxon>Streptophyta</taxon>
        <taxon>Embryophyta</taxon>
        <taxon>Tracheophyta</taxon>
        <taxon>Spermatophyta</taxon>
        <taxon>Magnoliopsida</taxon>
        <taxon>Liliopsida</taxon>
        <taxon>Asparagales</taxon>
        <taxon>Orchidaceae</taxon>
        <taxon>Epidendroideae</taxon>
        <taxon>Malaxideae</taxon>
        <taxon>Dendrobiinae</taxon>
        <taxon>Dendrobium</taxon>
    </lineage>
</organism>
<proteinExistence type="predicted"/>
<dbReference type="PANTHER" id="PTHR33649:SF2">
    <property type="entry name" value="PAR1 PROTEIN"/>
    <property type="match status" value="1"/>
</dbReference>
<dbReference type="AlphaFoldDB" id="A0A2I0WX47"/>
<feature type="chain" id="PRO_5014180864" description="PAR1 protein" evidence="1">
    <location>
        <begin position="26"/>
        <end position="207"/>
    </location>
</feature>
<evidence type="ECO:0008006" key="4">
    <source>
        <dbReference type="Google" id="ProtNLM"/>
    </source>
</evidence>
<evidence type="ECO:0000313" key="3">
    <source>
        <dbReference type="Proteomes" id="UP000233837"/>
    </source>
</evidence>
<dbReference type="Pfam" id="PF06521">
    <property type="entry name" value="PAR1"/>
    <property type="match status" value="1"/>
</dbReference>
<accession>A0A2I0WX47</accession>
<keyword evidence="3" id="KW-1185">Reference proteome</keyword>